<dbReference type="EMBL" id="JAQQDW010000180">
    <property type="protein sequence ID" value="MFM0109212.1"/>
    <property type="molecule type" value="Genomic_DNA"/>
</dbReference>
<evidence type="ECO:0000313" key="1">
    <source>
        <dbReference type="EMBL" id="MFM0109212.1"/>
    </source>
</evidence>
<gene>
    <name evidence="1" type="ORF">PQR01_39010</name>
</gene>
<sequence length="157" mass="17311">MSSKSRTRNDTRAAISPLLRALTFSRTAHEPVTQTMLLQCYTGLDAFRRGHGSRALFTTLGRRLLVAGELCRLGYHRDEIEYIQWAHAAMLHIDATEKEGGVWLMSDVDYARLCRAFETFGRQLSVASLGGIAKAEARMVGGLLKAERTLALAEAAA</sequence>
<reference evidence="1 2" key="1">
    <citation type="journal article" date="2024" name="Chem. Sci.">
        <title>Discovery of megapolipeptins by genome mining of a Burkholderiales bacteria collection.</title>
        <authorList>
            <person name="Paulo B.S."/>
            <person name="Recchia M.J.J."/>
            <person name="Lee S."/>
            <person name="Fergusson C.H."/>
            <person name="Romanowski S.B."/>
            <person name="Hernandez A."/>
            <person name="Krull N."/>
            <person name="Liu D.Y."/>
            <person name="Cavanagh H."/>
            <person name="Bos A."/>
            <person name="Gray C.A."/>
            <person name="Murphy B.T."/>
            <person name="Linington R.G."/>
            <person name="Eustaquio A.S."/>
        </authorList>
    </citation>
    <scope>NUCLEOTIDE SEQUENCE [LARGE SCALE GENOMIC DNA]</scope>
    <source>
        <strain evidence="1 2">RL18-126-BIB-B</strain>
    </source>
</reference>
<protein>
    <submittedName>
        <fullName evidence="1">Uncharacterized protein</fullName>
    </submittedName>
</protein>
<evidence type="ECO:0000313" key="2">
    <source>
        <dbReference type="Proteomes" id="UP001629235"/>
    </source>
</evidence>
<comment type="caution">
    <text evidence="1">The sequence shown here is derived from an EMBL/GenBank/DDBJ whole genome shotgun (WGS) entry which is preliminary data.</text>
</comment>
<proteinExistence type="predicted"/>
<dbReference type="Proteomes" id="UP001629235">
    <property type="component" value="Unassembled WGS sequence"/>
</dbReference>
<organism evidence="1 2">
    <name type="scientific">Paraburkholderia rhynchosiae</name>
    <dbReference type="NCBI Taxonomy" id="487049"/>
    <lineage>
        <taxon>Bacteria</taxon>
        <taxon>Pseudomonadati</taxon>
        <taxon>Pseudomonadota</taxon>
        <taxon>Betaproteobacteria</taxon>
        <taxon>Burkholderiales</taxon>
        <taxon>Burkholderiaceae</taxon>
        <taxon>Paraburkholderia</taxon>
    </lineage>
</organism>
<keyword evidence="2" id="KW-1185">Reference proteome</keyword>
<name>A0ACC7NNS0_9BURK</name>
<accession>A0ACC7NNS0</accession>